<keyword evidence="10 11" id="KW-0998">Cell outer membrane</keyword>
<evidence type="ECO:0000313" key="18">
    <source>
        <dbReference type="Proteomes" id="UP001152485"/>
    </source>
</evidence>
<feature type="domain" description="TonB-dependent receptor plug" evidence="14">
    <location>
        <begin position="55"/>
        <end position="158"/>
    </location>
</feature>
<evidence type="ECO:0000256" key="2">
    <source>
        <dbReference type="ARBA" id="ARBA00008143"/>
    </source>
</evidence>
<sequence>MNFRCISVIAVIYVGFSNAQTQSVEQGSLFSLAFEELLELEVSVAAKKSEPWLSSSGTVYVVSRADIESYGWRDLKEILASIPNMDYFYQWSWLPGGQRGFTGNMSGTLMLIDGREVQNLLANEAFIMNNFPAARIERVEVLQGPNSTLYGGNATQGVINVITRLEQQDNELFLLGGEVGTRHAHLLLNHKENDLSMSLSASYFESKQDYTQVKEFVMNTSEFSRSSKDPLRNLDPEAFRNDEQNYTLDGKLSYQDVYMGANVSRAKNVSGIEAVAYDYVTGDDSRRGYENYYVGKAITVSPKWQGTVELSYFREYKEKDRLTTIVPEGASRYQDLIQYNEREDIGPSDRVRLNTQWQYQISEQSDVIFGYDGWRTVIGRKVKYREIDGQITLFTPAEWAKEKEKSKKHALYGQYSKTLNWDNKSLKLSTGLRYNQQDFTNSAYLPRASVVYQNDDTQAVKLTYGEAFRPPTIFEFDLVVDDELESQTMKMTELNWSKSFIYNDIQFANIAALYHMKAENFYEKILDPIQGIWQTRITGKHSIYGFENQLKFQMNNWQGQFSYRYVKPDDEEIGAQRQVLNVPKYKIKLGLVYRLTDSWRIAGFVDHWAATYTEANLLNTGDTGIEKVESWATLNMHIFKQTKRYSYGVYIENVFDEEYFHSNGRGTSPVKYPQAPRNLRFQFSYTF</sequence>
<evidence type="ECO:0000256" key="7">
    <source>
        <dbReference type="ARBA" id="ARBA00023077"/>
    </source>
</evidence>
<comment type="caution">
    <text evidence="16">The sequence shown here is derived from an EMBL/GenBank/DDBJ whole genome shotgun (WGS) entry which is preliminary data.</text>
</comment>
<evidence type="ECO:0000256" key="9">
    <source>
        <dbReference type="ARBA" id="ARBA00023170"/>
    </source>
</evidence>
<keyword evidence="5 11" id="KW-0812">Transmembrane</keyword>
<keyword evidence="8 11" id="KW-0472">Membrane</keyword>
<evidence type="ECO:0000256" key="6">
    <source>
        <dbReference type="ARBA" id="ARBA00022729"/>
    </source>
</evidence>
<dbReference type="InterPro" id="IPR036942">
    <property type="entry name" value="Beta-barrel_TonB_sf"/>
</dbReference>
<dbReference type="Proteomes" id="UP001152467">
    <property type="component" value="Unassembled WGS sequence"/>
</dbReference>
<comment type="similarity">
    <text evidence="2">Belongs to the TonB-dependent receptor family. Hemoglobin/haptoglobin binding protein subfamily.</text>
</comment>
<evidence type="ECO:0000256" key="5">
    <source>
        <dbReference type="ARBA" id="ARBA00022692"/>
    </source>
</evidence>
<dbReference type="Gene3D" id="2.170.130.10">
    <property type="entry name" value="TonB-dependent receptor, plug domain"/>
    <property type="match status" value="1"/>
</dbReference>
<evidence type="ECO:0000256" key="4">
    <source>
        <dbReference type="ARBA" id="ARBA00022452"/>
    </source>
</evidence>
<evidence type="ECO:0000313" key="16">
    <source>
        <dbReference type="EMBL" id="CAH9060455.1"/>
    </source>
</evidence>
<keyword evidence="7 12" id="KW-0798">TonB box</keyword>
<name>A0A9W4QZL7_9GAMM</name>
<evidence type="ECO:0000313" key="15">
    <source>
        <dbReference type="EMBL" id="CAH9060283.1"/>
    </source>
</evidence>
<comment type="subcellular location">
    <subcellularLocation>
        <location evidence="1 11">Cell outer membrane</location>
        <topology evidence="1 11">Multi-pass membrane protein</topology>
    </subcellularLocation>
</comment>
<dbReference type="AlphaFoldDB" id="A0A9W4QZL7"/>
<dbReference type="GO" id="GO:0044718">
    <property type="term" value="P:siderophore transmembrane transport"/>
    <property type="evidence" value="ECO:0007669"/>
    <property type="project" value="TreeGrafter"/>
</dbReference>
<evidence type="ECO:0000256" key="12">
    <source>
        <dbReference type="RuleBase" id="RU003357"/>
    </source>
</evidence>
<keyword evidence="6" id="KW-0732">Signal</keyword>
<dbReference type="EMBL" id="CAMAPD010000010">
    <property type="protein sequence ID" value="CAH9060283.1"/>
    <property type="molecule type" value="Genomic_DNA"/>
</dbReference>
<organism evidence="16 17">
    <name type="scientific">Pseudoalteromonas holothuriae</name>
    <dbReference type="NCBI Taxonomy" id="2963714"/>
    <lineage>
        <taxon>Bacteria</taxon>
        <taxon>Pseudomonadati</taxon>
        <taxon>Pseudomonadota</taxon>
        <taxon>Gammaproteobacteria</taxon>
        <taxon>Alteromonadales</taxon>
        <taxon>Pseudoalteromonadaceae</taxon>
        <taxon>Pseudoalteromonas</taxon>
    </lineage>
</organism>
<evidence type="ECO:0000256" key="3">
    <source>
        <dbReference type="ARBA" id="ARBA00022448"/>
    </source>
</evidence>
<evidence type="ECO:0000256" key="8">
    <source>
        <dbReference type="ARBA" id="ARBA00023136"/>
    </source>
</evidence>
<evidence type="ECO:0000313" key="17">
    <source>
        <dbReference type="Proteomes" id="UP001152467"/>
    </source>
</evidence>
<evidence type="ECO:0000259" key="14">
    <source>
        <dbReference type="Pfam" id="PF07715"/>
    </source>
</evidence>
<dbReference type="Pfam" id="PF07715">
    <property type="entry name" value="Plug"/>
    <property type="match status" value="1"/>
</dbReference>
<dbReference type="GO" id="GO:0015344">
    <property type="term" value="F:siderophore uptake transmembrane transporter activity"/>
    <property type="evidence" value="ECO:0007669"/>
    <property type="project" value="TreeGrafter"/>
</dbReference>
<evidence type="ECO:0000256" key="11">
    <source>
        <dbReference type="PROSITE-ProRule" id="PRU01360"/>
    </source>
</evidence>
<evidence type="ECO:0000256" key="1">
    <source>
        <dbReference type="ARBA" id="ARBA00004571"/>
    </source>
</evidence>
<dbReference type="PROSITE" id="PS52016">
    <property type="entry name" value="TONB_DEPENDENT_REC_3"/>
    <property type="match status" value="1"/>
</dbReference>
<keyword evidence="17" id="KW-1185">Reference proteome</keyword>
<keyword evidence="3 11" id="KW-0813">Transport</keyword>
<evidence type="ECO:0000256" key="10">
    <source>
        <dbReference type="ARBA" id="ARBA00023237"/>
    </source>
</evidence>
<dbReference type="InterPro" id="IPR000531">
    <property type="entry name" value="Beta-barrel_TonB"/>
</dbReference>
<dbReference type="EMBL" id="CAMAPC010000010">
    <property type="protein sequence ID" value="CAH9060455.1"/>
    <property type="molecule type" value="Genomic_DNA"/>
</dbReference>
<dbReference type="InterPro" id="IPR039426">
    <property type="entry name" value="TonB-dep_rcpt-like"/>
</dbReference>
<dbReference type="InterPro" id="IPR037066">
    <property type="entry name" value="Plug_dom_sf"/>
</dbReference>
<feature type="domain" description="TonB-dependent receptor-like beta-barrel" evidence="13">
    <location>
        <begin position="344"/>
        <end position="654"/>
    </location>
</feature>
<keyword evidence="9" id="KW-0675">Receptor</keyword>
<dbReference type="PANTHER" id="PTHR30069">
    <property type="entry name" value="TONB-DEPENDENT OUTER MEMBRANE RECEPTOR"/>
    <property type="match status" value="1"/>
</dbReference>
<protein>
    <submittedName>
        <fullName evidence="16">Vitamin B12 transporter BtuB</fullName>
    </submittedName>
</protein>
<dbReference type="Pfam" id="PF00593">
    <property type="entry name" value="TonB_dep_Rec_b-barrel"/>
    <property type="match status" value="1"/>
</dbReference>
<dbReference type="RefSeq" id="WP_261593440.1">
    <property type="nucleotide sequence ID" value="NZ_CAMAPC010000010.1"/>
</dbReference>
<reference evidence="16 18" key="1">
    <citation type="submission" date="2022-07" db="EMBL/GenBank/DDBJ databases">
        <authorList>
            <person name="Criscuolo A."/>
        </authorList>
    </citation>
    <scope>NUCLEOTIDE SEQUENCE</scope>
    <source>
        <strain evidence="18">CIP 111951</strain>
        <strain evidence="16">CIP111854</strain>
        <strain evidence="15">CIP111951</strain>
    </source>
</reference>
<keyword evidence="4 11" id="KW-1134">Transmembrane beta strand</keyword>
<accession>A0A9W4QZL7</accession>
<dbReference type="InterPro" id="IPR012910">
    <property type="entry name" value="Plug_dom"/>
</dbReference>
<proteinExistence type="inferred from homology"/>
<dbReference type="Proteomes" id="UP001152485">
    <property type="component" value="Unassembled WGS sequence"/>
</dbReference>
<dbReference type="PANTHER" id="PTHR30069:SF29">
    <property type="entry name" value="HEMOGLOBIN AND HEMOGLOBIN-HAPTOGLOBIN-BINDING PROTEIN 1-RELATED"/>
    <property type="match status" value="1"/>
</dbReference>
<dbReference type="Gene3D" id="2.40.170.20">
    <property type="entry name" value="TonB-dependent receptor, beta-barrel domain"/>
    <property type="match status" value="1"/>
</dbReference>
<dbReference type="GO" id="GO:0009279">
    <property type="term" value="C:cell outer membrane"/>
    <property type="evidence" value="ECO:0007669"/>
    <property type="project" value="UniProtKB-SubCell"/>
</dbReference>
<gene>
    <name evidence="16" type="primary">btuB_18</name>
    <name evidence="15" type="synonym">btuB_20</name>
    <name evidence="16" type="ORF">PSECIP111854_02607</name>
    <name evidence="15" type="ORF">PSECIP111951_02247</name>
</gene>
<dbReference type="SUPFAM" id="SSF56935">
    <property type="entry name" value="Porins"/>
    <property type="match status" value="1"/>
</dbReference>
<evidence type="ECO:0000259" key="13">
    <source>
        <dbReference type="Pfam" id="PF00593"/>
    </source>
</evidence>